<dbReference type="RefSeq" id="WP_124581593.1">
    <property type="nucleotide sequence ID" value="NZ_QTQV01000013.1"/>
</dbReference>
<feature type="chain" id="PRO_5018004774" description="Lipoprotein" evidence="1">
    <location>
        <begin position="27"/>
        <end position="234"/>
    </location>
</feature>
<comment type="caution">
    <text evidence="2">The sequence shown here is derived from an EMBL/GenBank/DDBJ whole genome shotgun (WGS) entry which is preliminary data.</text>
</comment>
<dbReference type="EMBL" id="QTQV01000013">
    <property type="protein sequence ID" value="RQT12617.1"/>
    <property type="molecule type" value="Genomic_DNA"/>
</dbReference>
<organism evidence="2 3">
    <name type="scientific">Burkholderia contaminans</name>
    <dbReference type="NCBI Taxonomy" id="488447"/>
    <lineage>
        <taxon>Bacteria</taxon>
        <taxon>Pseudomonadati</taxon>
        <taxon>Pseudomonadota</taxon>
        <taxon>Betaproteobacteria</taxon>
        <taxon>Burkholderiales</taxon>
        <taxon>Burkholderiaceae</taxon>
        <taxon>Burkholderia</taxon>
        <taxon>Burkholderia cepacia complex</taxon>
    </lineage>
</organism>
<reference evidence="2 3" key="1">
    <citation type="submission" date="2018-08" db="EMBL/GenBank/DDBJ databases">
        <title>Comparative analysis of Burkholderia isolates from Puerto Rico.</title>
        <authorList>
            <person name="Hall C."/>
            <person name="Sahl J."/>
            <person name="Wagner D."/>
        </authorList>
    </citation>
    <scope>NUCLEOTIDE SEQUENCE [LARGE SCALE GENOMIC DNA]</scope>
    <source>
        <strain evidence="2 3">Bp9025</strain>
    </source>
</reference>
<proteinExistence type="predicted"/>
<name>A0A3N8PLM2_9BURK</name>
<protein>
    <recommendedName>
        <fullName evidence="4">Lipoprotein</fullName>
    </recommendedName>
</protein>
<gene>
    <name evidence="2" type="ORF">DF051_22330</name>
</gene>
<sequence>MTIPRTTGFLVAALLTFGIGVGNACARTCADTPASFACPAAPDLPDEIVAQLPAGYEAMDAASGRLTDGPPIGYVVVAHQPDDSMRKASLRPLMIFLPGKDGHYRLAARNDAVIMKADEGGMGDPYLDGVAENALTIEPRTFTVEQGVFAGHDHWRDRVTFRYDTAHRTWVFHREVFRNWRFNDDPNGDALKADPVRVTRANAAKAVTFEAWRPDYWCESAERRGTDPACSKAH</sequence>
<dbReference type="Proteomes" id="UP000277921">
    <property type="component" value="Unassembled WGS sequence"/>
</dbReference>
<keyword evidence="1" id="KW-0732">Signal</keyword>
<evidence type="ECO:0000313" key="3">
    <source>
        <dbReference type="Proteomes" id="UP000277921"/>
    </source>
</evidence>
<evidence type="ECO:0008006" key="4">
    <source>
        <dbReference type="Google" id="ProtNLM"/>
    </source>
</evidence>
<evidence type="ECO:0000313" key="2">
    <source>
        <dbReference type="EMBL" id="RQT12617.1"/>
    </source>
</evidence>
<accession>A0A3N8PLM2</accession>
<feature type="signal peptide" evidence="1">
    <location>
        <begin position="1"/>
        <end position="26"/>
    </location>
</feature>
<dbReference type="AlphaFoldDB" id="A0A3N8PLM2"/>
<evidence type="ECO:0000256" key="1">
    <source>
        <dbReference type="SAM" id="SignalP"/>
    </source>
</evidence>